<protein>
    <recommendedName>
        <fullName evidence="9">Major facilitator superfamily (MFS) profile domain-containing protein</fullName>
    </recommendedName>
</protein>
<dbReference type="EMBL" id="SGPJ01000162">
    <property type="protein sequence ID" value="THG97537.1"/>
    <property type="molecule type" value="Genomic_DNA"/>
</dbReference>
<dbReference type="AlphaFoldDB" id="A0A4S4KIR5"/>
<feature type="domain" description="Major facilitator superfamily (MFS) profile" evidence="9">
    <location>
        <begin position="1"/>
        <end position="166"/>
    </location>
</feature>
<name>A0A4S4KIR5_9APHY</name>
<dbReference type="Gene3D" id="1.20.1250.20">
    <property type="entry name" value="MFS general substrate transporter like domains"/>
    <property type="match status" value="1"/>
</dbReference>
<proteinExistence type="inferred from homology"/>
<feature type="transmembrane region" description="Helical" evidence="8">
    <location>
        <begin position="45"/>
        <end position="65"/>
    </location>
</feature>
<organism evidence="10 11">
    <name type="scientific">Hermanssonia centrifuga</name>
    <dbReference type="NCBI Taxonomy" id="98765"/>
    <lineage>
        <taxon>Eukaryota</taxon>
        <taxon>Fungi</taxon>
        <taxon>Dikarya</taxon>
        <taxon>Basidiomycota</taxon>
        <taxon>Agaricomycotina</taxon>
        <taxon>Agaricomycetes</taxon>
        <taxon>Polyporales</taxon>
        <taxon>Meruliaceae</taxon>
        <taxon>Hermanssonia</taxon>
    </lineage>
</organism>
<dbReference type="PROSITE" id="PS00216">
    <property type="entry name" value="SUGAR_TRANSPORT_1"/>
    <property type="match status" value="1"/>
</dbReference>
<gene>
    <name evidence="10" type="ORF">EW026_g4484</name>
</gene>
<evidence type="ECO:0000256" key="5">
    <source>
        <dbReference type="ARBA" id="ARBA00022989"/>
    </source>
</evidence>
<keyword evidence="5 8" id="KW-1133">Transmembrane helix</keyword>
<feature type="transmembrane region" description="Helical" evidence="8">
    <location>
        <begin position="77"/>
        <end position="101"/>
    </location>
</feature>
<feature type="transmembrane region" description="Helical" evidence="8">
    <location>
        <begin position="113"/>
        <end position="136"/>
    </location>
</feature>
<dbReference type="InterPro" id="IPR005829">
    <property type="entry name" value="Sugar_transporter_CS"/>
</dbReference>
<dbReference type="Pfam" id="PF00083">
    <property type="entry name" value="Sugar_tr"/>
    <property type="match status" value="1"/>
</dbReference>
<dbReference type="PANTHER" id="PTHR48022">
    <property type="entry name" value="PLASTIDIC GLUCOSE TRANSPORTER 4"/>
    <property type="match status" value="1"/>
</dbReference>
<dbReference type="PRINTS" id="PR00171">
    <property type="entry name" value="SUGRTRNSPORT"/>
</dbReference>
<evidence type="ECO:0000259" key="9">
    <source>
        <dbReference type="PROSITE" id="PS50850"/>
    </source>
</evidence>
<dbReference type="SUPFAM" id="SSF103473">
    <property type="entry name" value="MFS general substrate transporter"/>
    <property type="match status" value="1"/>
</dbReference>
<keyword evidence="11" id="KW-1185">Reference proteome</keyword>
<feature type="transmembrane region" description="Helical" evidence="8">
    <location>
        <begin position="12"/>
        <end position="33"/>
    </location>
</feature>
<sequence>MQELGLRGNTVTLMVSGGIGIVQFLSVFPVILYIDRLGRKPLLRWGSAVMTCSHLIIALLVRQFADDWPSHILEAWTAVACVYIFTAAYGMSYGPIGWILPSEVFPLSMRSKGVSLSTASNWFNNFLIGLVTPMLMELSPSGTFMTFAVACFLGYFWSTYMVPETGNVSLEEMDAVFGSSAGREDVALKFQIERDLGLHALISELAAGSVISSTS</sequence>
<dbReference type="Proteomes" id="UP000309038">
    <property type="component" value="Unassembled WGS sequence"/>
</dbReference>
<comment type="catalytic activity">
    <reaction evidence="7">
        <text>myo-inositol(out) + H(+)(out) = myo-inositol(in) + H(+)(in)</text>
        <dbReference type="Rhea" id="RHEA:60364"/>
        <dbReference type="ChEBI" id="CHEBI:15378"/>
        <dbReference type="ChEBI" id="CHEBI:17268"/>
    </reaction>
</comment>
<evidence type="ECO:0000256" key="6">
    <source>
        <dbReference type="ARBA" id="ARBA00023136"/>
    </source>
</evidence>
<dbReference type="InterPro" id="IPR003663">
    <property type="entry name" value="Sugar/inositol_transpt"/>
</dbReference>
<feature type="transmembrane region" description="Helical" evidence="8">
    <location>
        <begin position="142"/>
        <end position="163"/>
    </location>
</feature>
<dbReference type="InterPro" id="IPR050360">
    <property type="entry name" value="MFS_Sugar_Transporters"/>
</dbReference>
<comment type="caution">
    <text evidence="10">The sequence shown here is derived from an EMBL/GenBank/DDBJ whole genome shotgun (WGS) entry which is preliminary data.</text>
</comment>
<keyword evidence="3" id="KW-0813">Transport</keyword>
<evidence type="ECO:0000313" key="11">
    <source>
        <dbReference type="Proteomes" id="UP000309038"/>
    </source>
</evidence>
<evidence type="ECO:0000256" key="2">
    <source>
        <dbReference type="ARBA" id="ARBA00010992"/>
    </source>
</evidence>
<dbReference type="GO" id="GO:0016020">
    <property type="term" value="C:membrane"/>
    <property type="evidence" value="ECO:0007669"/>
    <property type="project" value="UniProtKB-SubCell"/>
</dbReference>
<dbReference type="InterPro" id="IPR020846">
    <property type="entry name" value="MFS_dom"/>
</dbReference>
<evidence type="ECO:0000313" key="10">
    <source>
        <dbReference type="EMBL" id="THG97537.1"/>
    </source>
</evidence>
<keyword evidence="6 8" id="KW-0472">Membrane</keyword>
<evidence type="ECO:0000256" key="7">
    <source>
        <dbReference type="ARBA" id="ARBA00049119"/>
    </source>
</evidence>
<accession>A0A4S4KIR5</accession>
<keyword evidence="4 8" id="KW-0812">Transmembrane</keyword>
<dbReference type="PANTHER" id="PTHR48022:SF2">
    <property type="entry name" value="PLASTIDIC GLUCOSE TRANSPORTER 4"/>
    <property type="match status" value="1"/>
</dbReference>
<reference evidence="10 11" key="1">
    <citation type="submission" date="2019-02" db="EMBL/GenBank/DDBJ databases">
        <title>Genome sequencing of the rare red list fungi Phlebia centrifuga.</title>
        <authorList>
            <person name="Buettner E."/>
            <person name="Kellner H."/>
        </authorList>
    </citation>
    <scope>NUCLEOTIDE SEQUENCE [LARGE SCALE GENOMIC DNA]</scope>
    <source>
        <strain evidence="10 11">DSM 108282</strain>
    </source>
</reference>
<evidence type="ECO:0000256" key="4">
    <source>
        <dbReference type="ARBA" id="ARBA00022692"/>
    </source>
</evidence>
<dbReference type="PROSITE" id="PS50850">
    <property type="entry name" value="MFS"/>
    <property type="match status" value="1"/>
</dbReference>
<comment type="subcellular location">
    <subcellularLocation>
        <location evidence="1">Membrane</location>
        <topology evidence="1">Multi-pass membrane protein</topology>
    </subcellularLocation>
</comment>
<dbReference type="InterPro" id="IPR005828">
    <property type="entry name" value="MFS_sugar_transport-like"/>
</dbReference>
<dbReference type="InterPro" id="IPR036259">
    <property type="entry name" value="MFS_trans_sf"/>
</dbReference>
<dbReference type="GO" id="GO:0005351">
    <property type="term" value="F:carbohydrate:proton symporter activity"/>
    <property type="evidence" value="ECO:0007669"/>
    <property type="project" value="TreeGrafter"/>
</dbReference>
<evidence type="ECO:0000256" key="8">
    <source>
        <dbReference type="SAM" id="Phobius"/>
    </source>
</evidence>
<comment type="similarity">
    <text evidence="2">Belongs to the major facilitator superfamily. Sugar transporter (TC 2.A.1.1) family.</text>
</comment>
<evidence type="ECO:0000256" key="1">
    <source>
        <dbReference type="ARBA" id="ARBA00004141"/>
    </source>
</evidence>
<evidence type="ECO:0000256" key="3">
    <source>
        <dbReference type="ARBA" id="ARBA00022448"/>
    </source>
</evidence>